<feature type="domain" description="Ketosynthase family 3 (KS3)" evidence="15">
    <location>
        <begin position="118"/>
        <end position="540"/>
    </location>
</feature>
<dbReference type="InterPro" id="IPR042104">
    <property type="entry name" value="PKS_dehydratase_sf"/>
</dbReference>
<dbReference type="InterPro" id="IPR036291">
    <property type="entry name" value="NAD(P)-bd_dom_sf"/>
</dbReference>
<name>A0A7Z0WH29_9PSEU</name>
<dbReference type="FunFam" id="1.10.1200.10:FF:000007">
    <property type="entry name" value="Probable polyketide synthase pks17"/>
    <property type="match status" value="1"/>
</dbReference>
<dbReference type="SMART" id="SM00822">
    <property type="entry name" value="PKS_KR"/>
    <property type="match status" value="1"/>
</dbReference>
<evidence type="ECO:0000256" key="13">
    <source>
        <dbReference type="SAM" id="MobiDB-lite"/>
    </source>
</evidence>
<dbReference type="SMART" id="SM01294">
    <property type="entry name" value="PKS_PP_betabranch"/>
    <property type="match status" value="1"/>
</dbReference>
<evidence type="ECO:0000256" key="9">
    <source>
        <dbReference type="ARBA" id="ARBA00060622"/>
    </source>
</evidence>
<feature type="active site" description="Proton donor; for dehydratase activity" evidence="12">
    <location>
        <position position="1191"/>
    </location>
</feature>
<keyword evidence="5" id="KW-0511">Multifunctional enzyme</keyword>
<dbReference type="Pfam" id="PF00698">
    <property type="entry name" value="Acyl_transf_1"/>
    <property type="match status" value="1"/>
</dbReference>
<feature type="domain" description="Carrier" evidence="14">
    <location>
        <begin position="1668"/>
        <end position="1743"/>
    </location>
</feature>
<evidence type="ECO:0000256" key="2">
    <source>
        <dbReference type="ARBA" id="ARBA00022553"/>
    </source>
</evidence>
<proteinExistence type="predicted"/>
<evidence type="ECO:0000256" key="4">
    <source>
        <dbReference type="ARBA" id="ARBA00022737"/>
    </source>
</evidence>
<dbReference type="GO" id="GO:0004315">
    <property type="term" value="F:3-oxoacyl-[acyl-carrier-protein] synthase activity"/>
    <property type="evidence" value="ECO:0007669"/>
    <property type="project" value="InterPro"/>
</dbReference>
<feature type="region of interest" description="C-terminal hotdog fold" evidence="12">
    <location>
        <begin position="1136"/>
        <end position="1263"/>
    </location>
</feature>
<dbReference type="InterPro" id="IPR014043">
    <property type="entry name" value="Acyl_transferase_dom"/>
</dbReference>
<dbReference type="PROSITE" id="PS00606">
    <property type="entry name" value="KS3_1"/>
    <property type="match status" value="1"/>
</dbReference>
<evidence type="ECO:0000256" key="3">
    <source>
        <dbReference type="ARBA" id="ARBA00022679"/>
    </source>
</evidence>
<gene>
    <name evidence="17" type="ORF">BLA60_37470</name>
</gene>
<dbReference type="SUPFAM" id="SSF47336">
    <property type="entry name" value="ACP-like"/>
    <property type="match status" value="2"/>
</dbReference>
<dbReference type="InterPro" id="IPR018201">
    <property type="entry name" value="Ketoacyl_synth_AS"/>
</dbReference>
<evidence type="ECO:0000256" key="10">
    <source>
        <dbReference type="ARBA" id="ARBA00063272"/>
    </source>
</evidence>
<dbReference type="PANTHER" id="PTHR43775:SF51">
    <property type="entry name" value="INACTIVE PHENOLPHTHIOCEROL SYNTHESIS POLYKETIDE SYNTHASE TYPE I PKS1-RELATED"/>
    <property type="match status" value="1"/>
</dbReference>
<dbReference type="Pfam" id="PF16197">
    <property type="entry name" value="KAsynt_C_assoc"/>
    <property type="match status" value="1"/>
</dbReference>
<dbReference type="InterPro" id="IPR001227">
    <property type="entry name" value="Ac_transferase_dom_sf"/>
</dbReference>
<evidence type="ECO:0000256" key="11">
    <source>
        <dbReference type="ARBA" id="ARBA00066981"/>
    </source>
</evidence>
<dbReference type="Pfam" id="PF00109">
    <property type="entry name" value="ketoacyl-synt"/>
    <property type="match status" value="1"/>
</dbReference>
<dbReference type="InterPro" id="IPR009081">
    <property type="entry name" value="PP-bd_ACP"/>
</dbReference>
<dbReference type="EMBL" id="MSIF01000032">
    <property type="protein sequence ID" value="OLF05206.1"/>
    <property type="molecule type" value="Genomic_DNA"/>
</dbReference>
<feature type="compositionally biased region" description="Basic and acidic residues" evidence="13">
    <location>
        <begin position="1090"/>
        <end position="1110"/>
    </location>
</feature>
<dbReference type="InterPro" id="IPR006162">
    <property type="entry name" value="Ppantetheine_attach_site"/>
</dbReference>
<evidence type="ECO:0000256" key="12">
    <source>
        <dbReference type="PROSITE-ProRule" id="PRU01363"/>
    </source>
</evidence>
<dbReference type="InterPro" id="IPR020806">
    <property type="entry name" value="PKS_PP-bd"/>
</dbReference>
<comment type="caution">
    <text evidence="17">The sequence shown here is derived from an EMBL/GenBank/DDBJ whole genome shotgun (WGS) entry which is preliminary data.</text>
</comment>
<dbReference type="PROSITE" id="PS00012">
    <property type="entry name" value="PHOSPHOPANTETHEINE"/>
    <property type="match status" value="2"/>
</dbReference>
<dbReference type="PROSITE" id="PS50075">
    <property type="entry name" value="CARRIER"/>
    <property type="match status" value="2"/>
</dbReference>
<dbReference type="GO" id="GO:0047879">
    <property type="term" value="F:erythronolide synthase activity"/>
    <property type="evidence" value="ECO:0007669"/>
    <property type="project" value="UniProtKB-EC"/>
</dbReference>
<keyword evidence="18" id="KW-1185">Reference proteome</keyword>
<dbReference type="SUPFAM" id="SSF55048">
    <property type="entry name" value="Probable ACP-binding domain of malonyl-CoA ACP transacylase"/>
    <property type="match status" value="1"/>
</dbReference>
<dbReference type="Pfam" id="PF14765">
    <property type="entry name" value="PS-DH"/>
    <property type="match status" value="1"/>
</dbReference>
<accession>A0A7Z0WH29</accession>
<dbReference type="Pfam" id="PF00550">
    <property type="entry name" value="PP-binding"/>
    <property type="match status" value="2"/>
</dbReference>
<evidence type="ECO:0000256" key="5">
    <source>
        <dbReference type="ARBA" id="ARBA00023268"/>
    </source>
</evidence>
<dbReference type="InterPro" id="IPR049551">
    <property type="entry name" value="PKS_DH_C"/>
</dbReference>
<evidence type="ECO:0000313" key="18">
    <source>
        <dbReference type="Proteomes" id="UP000185696"/>
    </source>
</evidence>
<dbReference type="InterPro" id="IPR020841">
    <property type="entry name" value="PKS_Beta-ketoAc_synthase_dom"/>
</dbReference>
<dbReference type="Gene3D" id="3.30.70.3290">
    <property type="match status" value="1"/>
</dbReference>
<dbReference type="EC" id="2.3.1.94" evidence="11"/>
<dbReference type="Gene3D" id="3.40.366.10">
    <property type="entry name" value="Malonyl-Coenzyme A Acyl Carrier Protein, domain 2"/>
    <property type="match status" value="1"/>
</dbReference>
<evidence type="ECO:0000259" key="16">
    <source>
        <dbReference type="PROSITE" id="PS52019"/>
    </source>
</evidence>
<dbReference type="PROSITE" id="PS52019">
    <property type="entry name" value="PKS_MFAS_DH"/>
    <property type="match status" value="1"/>
</dbReference>
<dbReference type="Proteomes" id="UP000185696">
    <property type="component" value="Unassembled WGS sequence"/>
</dbReference>
<dbReference type="CDD" id="cd08956">
    <property type="entry name" value="KR_3_FAS_SDR_x"/>
    <property type="match status" value="1"/>
</dbReference>
<evidence type="ECO:0000313" key="17">
    <source>
        <dbReference type="EMBL" id="OLF05206.1"/>
    </source>
</evidence>
<dbReference type="Pfam" id="PF08659">
    <property type="entry name" value="KR"/>
    <property type="match status" value="1"/>
</dbReference>
<dbReference type="InterPro" id="IPR020807">
    <property type="entry name" value="PKS_DH"/>
</dbReference>
<comment type="function">
    <text evidence="8">Involved in the biosynthesis of antibiotic erythromycin via the biosynthesis of its aglycone precursor, 6-deoxyerythronolide B (6-dEB).</text>
</comment>
<keyword evidence="3" id="KW-0808">Transferase</keyword>
<evidence type="ECO:0000256" key="6">
    <source>
        <dbReference type="ARBA" id="ARBA00023315"/>
    </source>
</evidence>
<comment type="subunit">
    <text evidence="10">Homodimer. Erythronolide synthase is composed of EryAI, EryAII and EryAIII multimodular (2 modules) polypeptides each coding for a functional synthase subunit which participates in 2 of the six FAS-like elongation steps required for formation of the polyketide. Module 1, 2, 3, 4, 5, and 6 participating in biosynthesis steps 1, 2, 3, 4, 5, and 6, respectively.</text>
</comment>
<reference evidence="17 18" key="1">
    <citation type="submission" date="2016-12" db="EMBL/GenBank/DDBJ databases">
        <title>The draft genome sequence of Actinophytocola xinjiangensis.</title>
        <authorList>
            <person name="Wang W."/>
            <person name="Yuan L."/>
        </authorList>
    </citation>
    <scope>NUCLEOTIDE SEQUENCE [LARGE SCALE GENOMIC DNA]</scope>
    <source>
        <strain evidence="17 18">CGMCC 4.4663</strain>
    </source>
</reference>
<keyword evidence="6" id="KW-0012">Acyltransferase</keyword>
<protein>
    <recommendedName>
        <fullName evidence="11">6-deoxyerythronolide-B synthase</fullName>
        <ecNumber evidence="11">2.3.1.94</ecNumber>
    </recommendedName>
</protein>
<dbReference type="SMART" id="SM00825">
    <property type="entry name" value="PKS_KS"/>
    <property type="match status" value="1"/>
</dbReference>
<dbReference type="PANTHER" id="PTHR43775">
    <property type="entry name" value="FATTY ACID SYNTHASE"/>
    <property type="match status" value="1"/>
</dbReference>
<dbReference type="CDD" id="cd00833">
    <property type="entry name" value="PKS"/>
    <property type="match status" value="1"/>
</dbReference>
<dbReference type="SMART" id="SM00823">
    <property type="entry name" value="PKS_PP"/>
    <property type="match status" value="2"/>
</dbReference>
<dbReference type="InterPro" id="IPR036736">
    <property type="entry name" value="ACP-like_sf"/>
</dbReference>
<dbReference type="InterPro" id="IPR050091">
    <property type="entry name" value="PKS_NRPS_Biosynth_Enz"/>
</dbReference>
<dbReference type="GO" id="GO:0006633">
    <property type="term" value="P:fatty acid biosynthetic process"/>
    <property type="evidence" value="ECO:0007669"/>
    <property type="project" value="InterPro"/>
</dbReference>
<dbReference type="Gene3D" id="3.40.50.720">
    <property type="entry name" value="NAD(P)-binding Rossmann-like Domain"/>
    <property type="match status" value="1"/>
</dbReference>
<dbReference type="InterPro" id="IPR016039">
    <property type="entry name" value="Thiolase-like"/>
</dbReference>
<dbReference type="SMART" id="SM00827">
    <property type="entry name" value="PKS_AT"/>
    <property type="match status" value="1"/>
</dbReference>
<dbReference type="PROSITE" id="PS52004">
    <property type="entry name" value="KS3_2"/>
    <property type="match status" value="1"/>
</dbReference>
<feature type="region of interest" description="N-terminal hotdog fold" evidence="12">
    <location>
        <begin position="1004"/>
        <end position="1124"/>
    </location>
</feature>
<feature type="active site" description="Proton acceptor; for dehydratase activity" evidence="12">
    <location>
        <position position="1036"/>
    </location>
</feature>
<feature type="domain" description="Carrier" evidence="14">
    <location>
        <begin position="19"/>
        <end position="96"/>
    </location>
</feature>
<dbReference type="Pfam" id="PF21089">
    <property type="entry name" value="PKS_DH_N"/>
    <property type="match status" value="1"/>
</dbReference>
<feature type="domain" description="PKS/mFAS DH" evidence="16">
    <location>
        <begin position="1004"/>
        <end position="1263"/>
    </location>
</feature>
<keyword evidence="4" id="KW-0677">Repeat</keyword>
<dbReference type="Gene3D" id="1.10.1200.10">
    <property type="entry name" value="ACP-like"/>
    <property type="match status" value="2"/>
</dbReference>
<dbReference type="SUPFAM" id="SSF51735">
    <property type="entry name" value="NAD(P)-binding Rossmann-fold domains"/>
    <property type="match status" value="2"/>
</dbReference>
<dbReference type="FunFam" id="3.40.47.10:FF:000019">
    <property type="entry name" value="Polyketide synthase type I"/>
    <property type="match status" value="1"/>
</dbReference>
<dbReference type="FunFam" id="3.40.366.10:FF:000002">
    <property type="entry name" value="Probable polyketide synthase 2"/>
    <property type="match status" value="1"/>
</dbReference>
<feature type="region of interest" description="Disordered" evidence="13">
    <location>
        <begin position="1090"/>
        <end position="1127"/>
    </location>
</feature>
<dbReference type="Gene3D" id="3.40.47.10">
    <property type="match status" value="1"/>
</dbReference>
<dbReference type="InterPro" id="IPR016036">
    <property type="entry name" value="Malonyl_transacylase_ACP-bd"/>
</dbReference>
<dbReference type="Pfam" id="PF02801">
    <property type="entry name" value="Ketoacyl-synt_C"/>
    <property type="match status" value="1"/>
</dbReference>
<evidence type="ECO:0000259" key="14">
    <source>
        <dbReference type="PROSITE" id="PS50075"/>
    </source>
</evidence>
<evidence type="ECO:0000256" key="7">
    <source>
        <dbReference type="ARBA" id="ARBA00052442"/>
    </source>
</evidence>
<organism evidence="17 18">
    <name type="scientific">Actinophytocola xinjiangensis</name>
    <dbReference type="NCBI Taxonomy" id="485602"/>
    <lineage>
        <taxon>Bacteria</taxon>
        <taxon>Bacillati</taxon>
        <taxon>Actinomycetota</taxon>
        <taxon>Actinomycetes</taxon>
        <taxon>Pseudonocardiales</taxon>
        <taxon>Pseudonocardiaceae</taxon>
    </lineage>
</organism>
<dbReference type="InterPro" id="IPR014030">
    <property type="entry name" value="Ketoacyl_synth_N"/>
</dbReference>
<dbReference type="OrthoDB" id="9778690at2"/>
<dbReference type="Gene3D" id="3.10.129.110">
    <property type="entry name" value="Polyketide synthase dehydratase"/>
    <property type="match status" value="1"/>
</dbReference>
<evidence type="ECO:0000256" key="1">
    <source>
        <dbReference type="ARBA" id="ARBA00022450"/>
    </source>
</evidence>
<dbReference type="SMART" id="SM00826">
    <property type="entry name" value="PKS_DH"/>
    <property type="match status" value="1"/>
</dbReference>
<dbReference type="InterPro" id="IPR016035">
    <property type="entry name" value="Acyl_Trfase/lysoPLipase"/>
</dbReference>
<comment type="catalytic activity">
    <reaction evidence="7">
        <text>6 (S)-methylmalonyl-CoA + propanoyl-CoA + 6 NADPH + 12 H(+) = 6-deoxyerythronolide B + 6 CO2 + 6 NADP(+) + 7 CoA + H2O</text>
        <dbReference type="Rhea" id="RHEA:23068"/>
        <dbReference type="ChEBI" id="CHEBI:15377"/>
        <dbReference type="ChEBI" id="CHEBI:15378"/>
        <dbReference type="ChEBI" id="CHEBI:16089"/>
        <dbReference type="ChEBI" id="CHEBI:16526"/>
        <dbReference type="ChEBI" id="CHEBI:57287"/>
        <dbReference type="ChEBI" id="CHEBI:57327"/>
        <dbReference type="ChEBI" id="CHEBI:57392"/>
        <dbReference type="ChEBI" id="CHEBI:57783"/>
        <dbReference type="ChEBI" id="CHEBI:58349"/>
        <dbReference type="EC" id="2.3.1.94"/>
    </reaction>
</comment>
<dbReference type="InterPro" id="IPR049900">
    <property type="entry name" value="PKS_mFAS_DH"/>
</dbReference>
<dbReference type="GO" id="GO:0031177">
    <property type="term" value="F:phosphopantetheine binding"/>
    <property type="evidence" value="ECO:0007669"/>
    <property type="project" value="InterPro"/>
</dbReference>
<sequence length="1819" mass="188280">MVMSAQQLPAGLADLSDRERERRVTELVCATTAELLGWEATAVDPARPFQDYGYNSMAAVELTRLLSAASGLELPLTLLFDCPTPAAVTRFLLTELGYGDAAATAAATTGPTTGATADEPIAIVGMACRYPGGVTSPEDLWTLVDQGRDAVSPFPTDRGWDLDTLFGPDGAGSSVARGGGFLDDVAGFDAGFFGISPREAEAMDPQHRLLLETAWHAVEDAGLDPAALRGSATGVFVGVSTQDYAWLARSGPESLAGYWGIGTAGSVASGRLSYTFGLEGPALTVDTACSSSLVALHLAGQSLRRGECSLALVGGVAVLATPAMFVEFSRQGGLSPDGRCRSFSAAADGTGWAEGVGLLVVERLADARRNGHRVLAVVRGSAVNQDGASNGLTAPNGPSQQRVIRAALADAGLEPSDVDALEAHGTGTVLGDPIEAQAVLATYGRDRDRPLWLGSLKSNLGHAQAAAGVGGIIKMVGALRHGRLPATLHADDPTTKVDWSTGAVSLLTEPVDWPAGDRPRRAAVSAFGVGGTNAHVIIEEPEPVPATPAPDHDGPLAWVLSAAGEDALAATAAGLRPVAATAPPADVAAALAARARHEHRAVVVGSTAEDLLAGLDAVRAGDRETVVRGSAGRPGTVAFVFPGQGAQWAGMARELRAAAPVFAAELRACRRALRSYVDWSLDDVLGELPGAPSLDRVDVVQPVLFSVMVSLAALWRSFGVEPDVVVGHSQGEIAAAYVAGGLCLDDAVRIVALRSQAIAAELAGRGGMASVTLPVADLEPRLARFGERISVAAINGPASVVVSGEPAALDDLLAECAADGVWARRVPVDYASHSAHVDAVEERLAEVLAPVEPRPGTVEFASTVTGDTLPTTALDAAYWFRNLRRTVRFDQVVGGLIARGVTTFVEISPHPILTVAVEQTVEAAGSPEVTVAGSLRRDEGGLAAFARSVAAVHATGVPVDWSALHGTRDRIDLPGYPFRHTRHWVTPRGGAGDLGAAGLRPVGHPLLAAAVPTAGEPGWLLTGRIGRGTHPWTEDHAVFGTVLVAGTVFVDLAATAARHVGCDEVAELTIEAPLVLPDDAPVALQVRVGDPDAEGRRPVSVHSEHGDGWRRHAAGTLGPATGDPDDPPLAWPPPGATPVPVEDLYARLARRGFDYGPAFQGLRAAWRSGEDVYAEVSTDGTGFAVHPALLDAAFHASVATAGDGVFLPFTWTGVRVTGAASALRVRLTSAGDTASLTATDESGGPVVSVREVAVRPVTEAQLTALRPATADALFRLEWTPVEPGPPARFTAVTVTGTDPRAVVHDTLARLRDRLAGDHDHPLVLLTGGDLATAPVWGLVRSAQSEHPGRFVLIDTDSEIDADLLASLVGTGEPQLSLREGRPHAARLVRARPAASTAAWDPDGTVLITGGTAGIGAHVARHLAERHGVRRLLLVSRRGPDTDGVDELTEELTAAGAEVTVAACDAADRDALAALLADHRVTSVIHSAGVLDDATIDTLTPEAVDRVLAPKITAAWNLHELTGDLDAFVLFSSVAGTIGGPGQGNYAAGNAYLDALARHRRDHGLPATSLVWGLWGEAGDMTAHLTGTDLGRLTGGGLAPMSTQDGLALFDAALALGDPVVVTARLDPAALRAGDAVPPLLSALVPASRAPEASLRTRFAATEEHERAALVLDTVLAEVAAVLGHASADAVNPARAFKELGFDSLGAVRLRNRLGAVTGLRLTTTLVFDQPNPAALAAHLTERLAEHAQAPPAAARVAAELDRLAALLPSIVDDERPAVAGRLRALLDALDSDRAPGDVDLESAGAQEMFDLIDRDLGVR</sequence>
<dbReference type="InterPro" id="IPR013968">
    <property type="entry name" value="PKS_KR"/>
</dbReference>
<dbReference type="SUPFAM" id="SSF52151">
    <property type="entry name" value="FabD/lysophospholipase-like"/>
    <property type="match status" value="1"/>
</dbReference>
<dbReference type="InterPro" id="IPR014031">
    <property type="entry name" value="Ketoacyl_synth_C"/>
</dbReference>
<keyword evidence="1" id="KW-0596">Phosphopantetheine</keyword>
<keyword evidence="2" id="KW-0597">Phosphoprotein</keyword>
<evidence type="ECO:0000256" key="8">
    <source>
        <dbReference type="ARBA" id="ARBA00060158"/>
    </source>
</evidence>
<dbReference type="InterPro" id="IPR049552">
    <property type="entry name" value="PKS_DH_N"/>
</dbReference>
<dbReference type="GO" id="GO:0004312">
    <property type="term" value="F:fatty acid synthase activity"/>
    <property type="evidence" value="ECO:0007669"/>
    <property type="project" value="TreeGrafter"/>
</dbReference>
<dbReference type="SUPFAM" id="SSF53901">
    <property type="entry name" value="Thiolase-like"/>
    <property type="match status" value="1"/>
</dbReference>
<dbReference type="InterPro" id="IPR032821">
    <property type="entry name" value="PKS_assoc"/>
</dbReference>
<evidence type="ECO:0000259" key="15">
    <source>
        <dbReference type="PROSITE" id="PS52004"/>
    </source>
</evidence>
<dbReference type="InterPro" id="IPR057326">
    <property type="entry name" value="KR_dom"/>
</dbReference>
<comment type="pathway">
    <text evidence="9">Antibiotic biosynthesis; erythromycin biosynthesis.</text>
</comment>